<dbReference type="InterPro" id="IPR009009">
    <property type="entry name" value="RlpA-like_DPBB"/>
</dbReference>
<evidence type="ECO:0000259" key="5">
    <source>
        <dbReference type="PROSITE" id="PS50853"/>
    </source>
</evidence>
<accession>A0ABW2FT75</accession>
<dbReference type="CDD" id="cd22273">
    <property type="entry name" value="DPBB_SPI-like"/>
    <property type="match status" value="1"/>
</dbReference>
<dbReference type="PANTHER" id="PTHR31836:SF28">
    <property type="entry name" value="SRCR DOMAIN-CONTAINING PROTEIN-RELATED"/>
    <property type="match status" value="1"/>
</dbReference>
<dbReference type="NCBIfam" id="NF041659">
    <property type="entry name" value="Papain_Inhib"/>
    <property type="match status" value="1"/>
</dbReference>
<evidence type="ECO:0000313" key="7">
    <source>
        <dbReference type="Proteomes" id="UP001596435"/>
    </source>
</evidence>
<dbReference type="RefSeq" id="WP_345708739.1">
    <property type="nucleotide sequence ID" value="NZ_BAABKV010000001.1"/>
</dbReference>
<comment type="caution">
    <text evidence="6">The sequence shown here is derived from an EMBL/GenBank/DDBJ whole genome shotgun (WGS) entry which is preliminary data.</text>
</comment>
<evidence type="ECO:0000256" key="4">
    <source>
        <dbReference type="ARBA" id="ARBA00023326"/>
    </source>
</evidence>
<dbReference type="SMART" id="SM00495">
    <property type="entry name" value="ChtBD3"/>
    <property type="match status" value="1"/>
</dbReference>
<dbReference type="SUPFAM" id="SSF51055">
    <property type="entry name" value="Carbohydrate binding domain"/>
    <property type="match status" value="1"/>
</dbReference>
<dbReference type="Proteomes" id="UP001596435">
    <property type="component" value="Unassembled WGS sequence"/>
</dbReference>
<dbReference type="InterPro" id="IPR003961">
    <property type="entry name" value="FN3_dom"/>
</dbReference>
<dbReference type="PANTHER" id="PTHR31836">
    <property type="match status" value="1"/>
</dbReference>
<dbReference type="InterPro" id="IPR013783">
    <property type="entry name" value="Ig-like_fold"/>
</dbReference>
<sequence>MHSAPKRIRRRWIAGLVGALMVTVFGIGSALASIPVGDSRVGKMTWYDNAGYGACGTAINAAAEDLVAVSSSWWTSANPNNDDLCKGVSVEVGYNGRTITVPVKDKCPSCSAEHIDLSRTAFQKLADLNIGVVSGITWKFVGTGGGTTALPAPTGLRVTATTASSASLSWAAVPGASSYAVYRAGTKVGTTPAASYTDTGVSAGTGYRYTVAAIDSAGNAGTRSAAVTVTTVGGGGGGTACPTAWSSGRSYVPGDTVAHAGHRYTATYYSTDAVPNDPGSWAVWRDDGTC</sequence>
<dbReference type="EMBL" id="JBHTAJ010000020">
    <property type="protein sequence ID" value="MFC7180459.1"/>
    <property type="molecule type" value="Genomic_DNA"/>
</dbReference>
<dbReference type="SUPFAM" id="SSF50685">
    <property type="entry name" value="Barwin-like endoglucanases"/>
    <property type="match status" value="1"/>
</dbReference>
<dbReference type="CDD" id="cd12215">
    <property type="entry name" value="ChiC_BD"/>
    <property type="match status" value="1"/>
</dbReference>
<dbReference type="InterPro" id="IPR036573">
    <property type="entry name" value="CBM_sf_5/12"/>
</dbReference>
<dbReference type="Pfam" id="PF00041">
    <property type="entry name" value="fn3"/>
    <property type="match status" value="1"/>
</dbReference>
<gene>
    <name evidence="6" type="ORF">ACFQMG_12930</name>
</gene>
<dbReference type="Gene3D" id="2.60.40.10">
    <property type="entry name" value="Immunoglobulins"/>
    <property type="match status" value="1"/>
</dbReference>
<dbReference type="Gene3D" id="2.10.10.20">
    <property type="entry name" value="Carbohydrate-binding module superfamily 5/12"/>
    <property type="match status" value="1"/>
</dbReference>
<dbReference type="InterPro" id="IPR051477">
    <property type="entry name" value="Expansin_CellWall"/>
</dbReference>
<dbReference type="SMART" id="SM00060">
    <property type="entry name" value="FN3"/>
    <property type="match status" value="1"/>
</dbReference>
<name>A0ABW2FT75_9ACTN</name>
<keyword evidence="4" id="KW-0119">Carbohydrate metabolism</keyword>
<protein>
    <submittedName>
        <fullName evidence="6">Cysteine/serine endopeptidase inhibitor</fullName>
    </submittedName>
</protein>
<proteinExistence type="predicted"/>
<evidence type="ECO:0000256" key="3">
    <source>
        <dbReference type="ARBA" id="ARBA00023295"/>
    </source>
</evidence>
<dbReference type="InterPro" id="IPR003610">
    <property type="entry name" value="CBM5/12"/>
</dbReference>
<organism evidence="6 7">
    <name type="scientific">Kitasatospora paranensis</name>
    <dbReference type="NCBI Taxonomy" id="258053"/>
    <lineage>
        <taxon>Bacteria</taxon>
        <taxon>Bacillati</taxon>
        <taxon>Actinomycetota</taxon>
        <taxon>Actinomycetes</taxon>
        <taxon>Kitasatosporales</taxon>
        <taxon>Streptomycetaceae</taxon>
        <taxon>Kitasatospora</taxon>
    </lineage>
</organism>
<keyword evidence="4" id="KW-0624">Polysaccharide degradation</keyword>
<evidence type="ECO:0000313" key="6">
    <source>
        <dbReference type="EMBL" id="MFC7180459.1"/>
    </source>
</evidence>
<dbReference type="PROSITE" id="PS50853">
    <property type="entry name" value="FN3"/>
    <property type="match status" value="1"/>
</dbReference>
<dbReference type="InterPro" id="IPR036908">
    <property type="entry name" value="RlpA-like_sf"/>
</dbReference>
<dbReference type="InterPro" id="IPR048197">
    <property type="entry name" value="Papain_inhib"/>
</dbReference>
<reference evidence="7" key="1">
    <citation type="journal article" date="2019" name="Int. J. Syst. Evol. Microbiol.">
        <title>The Global Catalogue of Microorganisms (GCM) 10K type strain sequencing project: providing services to taxonomists for standard genome sequencing and annotation.</title>
        <authorList>
            <consortium name="The Broad Institute Genomics Platform"/>
            <consortium name="The Broad Institute Genome Sequencing Center for Infectious Disease"/>
            <person name="Wu L."/>
            <person name="Ma J."/>
        </authorList>
    </citation>
    <scope>NUCLEOTIDE SEQUENCE [LARGE SCALE GENOMIC DNA]</scope>
    <source>
        <strain evidence="7">CGMCC 1.12859</strain>
    </source>
</reference>
<dbReference type="SUPFAM" id="SSF49265">
    <property type="entry name" value="Fibronectin type III"/>
    <property type="match status" value="1"/>
</dbReference>
<keyword evidence="3" id="KW-0326">Glycosidase</keyword>
<dbReference type="InterPro" id="IPR036116">
    <property type="entry name" value="FN3_sf"/>
</dbReference>
<evidence type="ECO:0000256" key="2">
    <source>
        <dbReference type="ARBA" id="ARBA00022801"/>
    </source>
</evidence>
<keyword evidence="7" id="KW-1185">Reference proteome</keyword>
<dbReference type="Pfam" id="PF03330">
    <property type="entry name" value="DPBB_1"/>
    <property type="match status" value="1"/>
</dbReference>
<feature type="domain" description="Fibronectin type-III" evidence="5">
    <location>
        <begin position="152"/>
        <end position="234"/>
    </location>
</feature>
<dbReference type="Gene3D" id="2.40.40.10">
    <property type="entry name" value="RlpA-like domain"/>
    <property type="match status" value="1"/>
</dbReference>
<keyword evidence="2" id="KW-0378">Hydrolase</keyword>
<keyword evidence="1" id="KW-0732">Signal</keyword>
<evidence type="ECO:0000256" key="1">
    <source>
        <dbReference type="ARBA" id="ARBA00022729"/>
    </source>
</evidence>